<accession>A0A849A112</accession>
<dbReference type="Proteomes" id="UP000562984">
    <property type="component" value="Unassembled WGS sequence"/>
</dbReference>
<dbReference type="InterPro" id="IPR036390">
    <property type="entry name" value="WH_DNA-bd_sf"/>
</dbReference>
<dbReference type="EMBL" id="JABEND010000001">
    <property type="protein sequence ID" value="NNG34724.1"/>
    <property type="molecule type" value="Genomic_DNA"/>
</dbReference>
<dbReference type="InterPro" id="IPR000524">
    <property type="entry name" value="Tscrpt_reg_HTH_GntR"/>
</dbReference>
<evidence type="ECO:0000313" key="5">
    <source>
        <dbReference type="EMBL" id="NNG34724.1"/>
    </source>
</evidence>
<dbReference type="InterPro" id="IPR011663">
    <property type="entry name" value="UTRA"/>
</dbReference>
<sequence length="246" mass="26871">MTAQPLSVTIDRSSPVPLYHQLAQQLSAAISSGVLQPGDPFENETALAQRLRLSRPTVRRAIGELVDHGLLVRRRGLGTTVASRKVHRRAELTSLFDDLQRSGRTPQTTVLSMETTTDERAAAALDLPAGTPLLAVVRLRTADGSPLAVLHNWLPPALSDLTETELAIRGLYALLRERGVKPVVARQSIGARMPTATERKHLKIRGSQPLLTMSRMAFDAQGGGIEFGDHAYRSDGYTINLMIDER</sequence>
<evidence type="ECO:0000259" key="4">
    <source>
        <dbReference type="PROSITE" id="PS50949"/>
    </source>
</evidence>
<feature type="domain" description="HTH gntR-type" evidence="4">
    <location>
        <begin position="16"/>
        <end position="84"/>
    </location>
</feature>
<evidence type="ECO:0000256" key="3">
    <source>
        <dbReference type="ARBA" id="ARBA00023163"/>
    </source>
</evidence>
<dbReference type="Gene3D" id="3.40.1410.10">
    <property type="entry name" value="Chorismate lyase-like"/>
    <property type="match status" value="1"/>
</dbReference>
<organism evidence="5 6">
    <name type="scientific">Nakamurella aerolata</name>
    <dbReference type="NCBI Taxonomy" id="1656892"/>
    <lineage>
        <taxon>Bacteria</taxon>
        <taxon>Bacillati</taxon>
        <taxon>Actinomycetota</taxon>
        <taxon>Actinomycetes</taxon>
        <taxon>Nakamurellales</taxon>
        <taxon>Nakamurellaceae</taxon>
        <taxon>Nakamurella</taxon>
    </lineage>
</organism>
<protein>
    <submittedName>
        <fullName evidence="5">GntR family transcriptional regulator</fullName>
    </submittedName>
</protein>
<dbReference type="GO" id="GO:0003700">
    <property type="term" value="F:DNA-binding transcription factor activity"/>
    <property type="evidence" value="ECO:0007669"/>
    <property type="project" value="InterPro"/>
</dbReference>
<evidence type="ECO:0000313" key="6">
    <source>
        <dbReference type="Proteomes" id="UP000562984"/>
    </source>
</evidence>
<dbReference type="SUPFAM" id="SSF64288">
    <property type="entry name" value="Chorismate lyase-like"/>
    <property type="match status" value="1"/>
</dbReference>
<dbReference type="PROSITE" id="PS50949">
    <property type="entry name" value="HTH_GNTR"/>
    <property type="match status" value="1"/>
</dbReference>
<dbReference type="GO" id="GO:0045892">
    <property type="term" value="P:negative regulation of DNA-templated transcription"/>
    <property type="evidence" value="ECO:0007669"/>
    <property type="project" value="TreeGrafter"/>
</dbReference>
<keyword evidence="6" id="KW-1185">Reference proteome</keyword>
<dbReference type="InterPro" id="IPR036388">
    <property type="entry name" value="WH-like_DNA-bd_sf"/>
</dbReference>
<evidence type="ECO:0000256" key="2">
    <source>
        <dbReference type="ARBA" id="ARBA00023125"/>
    </source>
</evidence>
<dbReference type="PANTHER" id="PTHR44846:SF17">
    <property type="entry name" value="GNTR-FAMILY TRANSCRIPTIONAL REGULATOR"/>
    <property type="match status" value="1"/>
</dbReference>
<proteinExistence type="predicted"/>
<reference evidence="5 6" key="1">
    <citation type="submission" date="2020-05" db="EMBL/GenBank/DDBJ databases">
        <title>Nakamurella sp. DB0629 isolated from air conditioner.</title>
        <authorList>
            <person name="Kim D.H."/>
            <person name="Kim D.-U."/>
        </authorList>
    </citation>
    <scope>NUCLEOTIDE SEQUENCE [LARGE SCALE GENOMIC DNA]</scope>
    <source>
        <strain evidence="5 6">DB0629</strain>
    </source>
</reference>
<dbReference type="PANTHER" id="PTHR44846">
    <property type="entry name" value="MANNOSYL-D-GLYCERATE TRANSPORT/METABOLISM SYSTEM REPRESSOR MNGR-RELATED"/>
    <property type="match status" value="1"/>
</dbReference>
<name>A0A849A112_9ACTN</name>
<evidence type="ECO:0000256" key="1">
    <source>
        <dbReference type="ARBA" id="ARBA00023015"/>
    </source>
</evidence>
<dbReference type="SMART" id="SM00866">
    <property type="entry name" value="UTRA"/>
    <property type="match status" value="1"/>
</dbReference>
<dbReference type="InterPro" id="IPR050679">
    <property type="entry name" value="Bact_HTH_transcr_reg"/>
</dbReference>
<keyword evidence="3" id="KW-0804">Transcription</keyword>
<keyword evidence="2" id="KW-0238">DNA-binding</keyword>
<comment type="caution">
    <text evidence="5">The sequence shown here is derived from an EMBL/GenBank/DDBJ whole genome shotgun (WGS) entry which is preliminary data.</text>
</comment>
<dbReference type="SUPFAM" id="SSF46785">
    <property type="entry name" value="Winged helix' DNA-binding domain"/>
    <property type="match status" value="1"/>
</dbReference>
<dbReference type="CDD" id="cd07377">
    <property type="entry name" value="WHTH_GntR"/>
    <property type="match status" value="1"/>
</dbReference>
<dbReference type="Pfam" id="PF07702">
    <property type="entry name" value="UTRA"/>
    <property type="match status" value="1"/>
</dbReference>
<dbReference type="GO" id="GO:0003677">
    <property type="term" value="F:DNA binding"/>
    <property type="evidence" value="ECO:0007669"/>
    <property type="project" value="UniProtKB-KW"/>
</dbReference>
<dbReference type="Gene3D" id="1.10.10.10">
    <property type="entry name" value="Winged helix-like DNA-binding domain superfamily/Winged helix DNA-binding domain"/>
    <property type="match status" value="1"/>
</dbReference>
<dbReference type="AlphaFoldDB" id="A0A849A112"/>
<gene>
    <name evidence="5" type="ORF">HKD39_03095</name>
</gene>
<dbReference type="RefSeq" id="WP_171198315.1">
    <property type="nucleotide sequence ID" value="NZ_JABEND010000001.1"/>
</dbReference>
<keyword evidence="1" id="KW-0805">Transcription regulation</keyword>
<dbReference type="SMART" id="SM00345">
    <property type="entry name" value="HTH_GNTR"/>
    <property type="match status" value="1"/>
</dbReference>
<dbReference type="Pfam" id="PF00392">
    <property type="entry name" value="GntR"/>
    <property type="match status" value="1"/>
</dbReference>
<dbReference type="InterPro" id="IPR028978">
    <property type="entry name" value="Chorismate_lyase_/UTRA_dom_sf"/>
</dbReference>